<dbReference type="RefSeq" id="WP_150966614.1">
    <property type="nucleotide sequence ID" value="NZ_VZZJ01000038.1"/>
</dbReference>
<dbReference type="Pfam" id="PF06776">
    <property type="entry name" value="IalB"/>
    <property type="match status" value="1"/>
</dbReference>
<name>A0A6N6MIZ0_9HYPH</name>
<feature type="region of interest" description="Disordered" evidence="1">
    <location>
        <begin position="51"/>
        <end position="71"/>
    </location>
</feature>
<evidence type="ECO:0000256" key="1">
    <source>
        <dbReference type="SAM" id="MobiDB-lite"/>
    </source>
</evidence>
<protein>
    <submittedName>
        <fullName evidence="2">Invasion associated locus B family protein</fullName>
    </submittedName>
</protein>
<proteinExistence type="predicted"/>
<dbReference type="AlphaFoldDB" id="A0A6N6MIZ0"/>
<accession>A0A6N6MIZ0</accession>
<feature type="region of interest" description="Disordered" evidence="1">
    <location>
        <begin position="1"/>
        <end position="27"/>
    </location>
</feature>
<evidence type="ECO:0000313" key="2">
    <source>
        <dbReference type="EMBL" id="KAB1069516.1"/>
    </source>
</evidence>
<sequence>MAASPAGSGFGATGRRARARKGGAKSSAMRAGLGALGLVLLAGASPEAPQLRGLSAPEAGAPAPDPEPAYRLKPADIAVPEGAPRGSVRRLIQPFGPWTLICDEDLRRRTKICNVSQTILDRSGVVAFSWSLSATRAGAPAFILRAPIAGPARPLLTLRIAAAGPRAIDLARCDARQCLGFLPVTPGLRAAIRAGAAVEIAYRADAEAAPIRLSTTLDGLAGALAAIR</sequence>
<keyword evidence="3" id="KW-1185">Reference proteome</keyword>
<evidence type="ECO:0000313" key="3">
    <source>
        <dbReference type="Proteomes" id="UP000441523"/>
    </source>
</evidence>
<dbReference type="Proteomes" id="UP000441523">
    <property type="component" value="Unassembled WGS sequence"/>
</dbReference>
<dbReference type="Gene3D" id="2.60.40.1880">
    <property type="entry name" value="Invasion associated locus B (IalB) protein"/>
    <property type="match status" value="1"/>
</dbReference>
<dbReference type="EMBL" id="VZZJ01000038">
    <property type="protein sequence ID" value="KAB1069516.1"/>
    <property type="molecule type" value="Genomic_DNA"/>
</dbReference>
<dbReference type="InterPro" id="IPR038696">
    <property type="entry name" value="IalB_sf"/>
</dbReference>
<comment type="caution">
    <text evidence="2">The sequence shown here is derived from an EMBL/GenBank/DDBJ whole genome shotgun (WGS) entry which is preliminary data.</text>
</comment>
<dbReference type="InterPro" id="IPR010642">
    <property type="entry name" value="Invasion_prot_B"/>
</dbReference>
<reference evidence="2 3" key="1">
    <citation type="submission" date="2019-09" db="EMBL/GenBank/DDBJ databases">
        <title>YIM 132548 draft genome.</title>
        <authorList>
            <person name="Jiang L."/>
        </authorList>
    </citation>
    <scope>NUCLEOTIDE SEQUENCE [LARGE SCALE GENOMIC DNA]</scope>
    <source>
        <strain evidence="2 3">YIM 132548</strain>
    </source>
</reference>
<gene>
    <name evidence="2" type="ORF">F6X51_25155</name>
</gene>
<organism evidence="2 3">
    <name type="scientific">Methylobacterium planeticum</name>
    <dbReference type="NCBI Taxonomy" id="2615211"/>
    <lineage>
        <taxon>Bacteria</taxon>
        <taxon>Pseudomonadati</taxon>
        <taxon>Pseudomonadota</taxon>
        <taxon>Alphaproteobacteria</taxon>
        <taxon>Hyphomicrobiales</taxon>
        <taxon>Methylobacteriaceae</taxon>
        <taxon>Methylobacterium</taxon>
    </lineage>
</organism>